<organism evidence="1 2">
    <name type="scientific">Siphonobacter aquaeclarae</name>
    <dbReference type="NCBI Taxonomy" id="563176"/>
    <lineage>
        <taxon>Bacteria</taxon>
        <taxon>Pseudomonadati</taxon>
        <taxon>Bacteroidota</taxon>
        <taxon>Cytophagia</taxon>
        <taxon>Cytophagales</taxon>
        <taxon>Cytophagaceae</taxon>
        <taxon>Siphonobacter</taxon>
    </lineage>
</organism>
<sequence>MKYFSLVLLAAAGLAACKGKKEDPPAVAGSWKLVQVQVASAWKPYAANHILTLTTEGTAANTGARDSLGIGTAYQRYNMADASRVVFRPANEGMSNLLSVSYAFSGDTLTFLAQGFAAGQRYLRQK</sequence>
<evidence type="ECO:0008006" key="3">
    <source>
        <dbReference type="Google" id="ProtNLM"/>
    </source>
</evidence>
<dbReference type="RefSeq" id="WP_093202665.1">
    <property type="nucleotide sequence ID" value="NZ_FNGS01000004.1"/>
</dbReference>
<keyword evidence="2" id="KW-1185">Reference proteome</keyword>
<name>A0A1G9QF89_9BACT</name>
<proteinExistence type="predicted"/>
<dbReference type="STRING" id="563176.SAMN04488090_2609"/>
<dbReference type="EMBL" id="FNGS01000004">
    <property type="protein sequence ID" value="SDM09698.1"/>
    <property type="molecule type" value="Genomic_DNA"/>
</dbReference>
<evidence type="ECO:0000313" key="1">
    <source>
        <dbReference type="EMBL" id="SDM09698.1"/>
    </source>
</evidence>
<protein>
    <recommendedName>
        <fullName evidence="3">Lipocalin-like domain-containing protein</fullName>
    </recommendedName>
</protein>
<dbReference type="PROSITE" id="PS51257">
    <property type="entry name" value="PROKAR_LIPOPROTEIN"/>
    <property type="match status" value="1"/>
</dbReference>
<dbReference type="Proteomes" id="UP000198901">
    <property type="component" value="Unassembled WGS sequence"/>
</dbReference>
<reference evidence="1 2" key="1">
    <citation type="submission" date="2016-10" db="EMBL/GenBank/DDBJ databases">
        <authorList>
            <person name="de Groot N.N."/>
        </authorList>
    </citation>
    <scope>NUCLEOTIDE SEQUENCE [LARGE SCALE GENOMIC DNA]</scope>
    <source>
        <strain evidence="1 2">DSM 21668</strain>
    </source>
</reference>
<accession>A0A1G9QF89</accession>
<evidence type="ECO:0000313" key="2">
    <source>
        <dbReference type="Proteomes" id="UP000198901"/>
    </source>
</evidence>
<dbReference type="AlphaFoldDB" id="A0A1G9QF89"/>
<gene>
    <name evidence="1" type="ORF">SAMN04488090_2609</name>
</gene>